<dbReference type="GO" id="GO:0015031">
    <property type="term" value="P:protein transport"/>
    <property type="evidence" value="ECO:0007669"/>
    <property type="project" value="UniProtKB-KW"/>
</dbReference>
<dbReference type="InterPro" id="IPR024973">
    <property type="entry name" value="ESPR"/>
</dbReference>
<dbReference type="Gene3D" id="2.150.10.10">
    <property type="entry name" value="Serralysin-like metalloprotease, C-terminal"/>
    <property type="match status" value="3"/>
</dbReference>
<evidence type="ECO:0000259" key="12">
    <source>
        <dbReference type="Pfam" id="PF03895"/>
    </source>
</evidence>
<keyword evidence="8" id="KW-0653">Protein transport</keyword>
<keyword evidence="6" id="KW-0812">Transmembrane</keyword>
<feature type="domain" description="Trimeric autotransporter adhesin YadA-like stalk" evidence="14">
    <location>
        <begin position="1375"/>
        <end position="1414"/>
    </location>
</feature>
<dbReference type="InterPro" id="IPR045584">
    <property type="entry name" value="Pilin-like"/>
</dbReference>
<evidence type="ECO:0000313" key="16">
    <source>
        <dbReference type="EMBL" id="HAF4859694.1"/>
    </source>
</evidence>
<keyword evidence="10" id="KW-0998">Cell outer membrane</keyword>
<dbReference type="Gene3D" id="4.10.80.270">
    <property type="match status" value="8"/>
</dbReference>
<feature type="domain" description="Trimeric autotransporter adhesin YadA-like head" evidence="13">
    <location>
        <begin position="200"/>
        <end position="225"/>
    </location>
</feature>
<feature type="domain" description="ESPR" evidence="15">
    <location>
        <begin position="1"/>
        <end position="48"/>
    </location>
</feature>
<proteinExistence type="inferred from homology"/>
<feature type="domain" description="Trimeric autotransporter adhesin YadA-like stalk" evidence="14">
    <location>
        <begin position="230"/>
        <end position="273"/>
    </location>
</feature>
<feature type="domain" description="Trimeric autotransporter adhesin YadA-like C-terminal membrane anchor" evidence="12">
    <location>
        <begin position="1490"/>
        <end position="1550"/>
    </location>
</feature>
<feature type="domain" description="Trimeric autotransporter adhesin YadA-like head" evidence="13">
    <location>
        <begin position="1032"/>
        <end position="1058"/>
    </location>
</feature>
<dbReference type="Pfam" id="PF05658">
    <property type="entry name" value="YadA_head"/>
    <property type="match status" value="8"/>
</dbReference>
<evidence type="ECO:0008006" key="17">
    <source>
        <dbReference type="Google" id="ProtNLM"/>
    </source>
</evidence>
<reference evidence="16" key="1">
    <citation type="journal article" date="2018" name="Genome Biol.">
        <title>SKESA: strategic k-mer extension for scrupulous assemblies.</title>
        <authorList>
            <person name="Souvorov A."/>
            <person name="Agarwala R."/>
            <person name="Lipman D.J."/>
        </authorList>
    </citation>
    <scope>NUCLEOTIDE SEQUENCE</scope>
    <source>
        <strain evidence="16">MA.CK_98/00012105</strain>
    </source>
</reference>
<feature type="domain" description="Trimeric autotransporter adhesin YadA-like stalk" evidence="14">
    <location>
        <begin position="889"/>
        <end position="932"/>
    </location>
</feature>
<feature type="domain" description="Trimeric autotransporter adhesin YadA-like stalk" evidence="14">
    <location>
        <begin position="545"/>
        <end position="589"/>
    </location>
</feature>
<sequence length="1550" mass="156996">MNRIFKVLWNAATGTFIVTSETAKSRGKKNGRRKLAVSALIGLSSIMASADALANAGNDTGSGVTVSGTTGSGWIAIGTDATANTYTNVDGASAAMGYHASAMGKWSTAIGSYSQSTGDSSLALGVKSVSAGDRAIAMGASSSASGSYSMAMGVYANSSGAKSVALGYRSVASGATSSALGYQATASGDDSAAFGNGAKAVGTNSVALGSGSIAQEDNSVAVGNSTTQRQITYVAKGDINSTSTDAVTGAQIYSLSQSVADRLGGGASVNSDGTVNAPLYEVGTGIYNNVGSALSALNTSITNTEASVAGLAEDALLWDDSTSAFSASHTGNASKITNLAAGTLAADSTDAVNGSQLFDTNEKVDQNTADITANTDSINQNTADITANTDSINQNTTDIAANTTSINQNTTDIATNTTNINSLSDSVTTLTDDALLWDAASGAFSAKHNGSDSKITNLAAGTLAADSTDAVNGSQLFDTNEKVDQNTADITTNTNSINQNTTDIATNTTNINNLSDSITTLTDDALLWDAASGAFSAKHNGSDSKITNLAAGTLAADSTDAVNGSQLFATNENVSQNTTDIAANTTSINQNTTDIATNTTSINSLSDSVTTLTDDALLWDATSGAFSAKHNGSDSKITNLAAGTLAADSTDAVNGSQLFATNENVSQNTTDIAANTTSINQNTTDIATNTTSINNLSNSVTTLTDDALLWDAASGAFSAKHNGSASKIINVAAGDLSEDSTDAVNGSQLYETNQKVDQNTSAIADINTSITNLSSDNLSWNETTSSFSASHGSSTTNKITNVAAGELSEESTDAVNGSQLFETNEKVDQNTTDIAANTTNITQNSTAIENLNTSVSDINTSITGLTDNALLWDEDIGAFSANHGGSTSKITNVAAGALSEDSTDAVNGSQLYETNQKVDQNTSAIADINTSITNLGTDALSWDDEEGAFSASHGTSGTNKITNVAAGEIASDSTDAVNGSQLYETNMLISQYSESISQLAGDTSETYITENGTGVKYIRTNDNGLEGQDAYATGNGATAVGYDAVASGAGSLALGQNSSSSIEGSIALGSGSTSNRAITTGIRETSATSDGVVIGYNTTDRELLGALSLGTDGESYRQITNVADGSEAQDAVTVRQLQNAIGAVTTTPTKYYHANSTEEDSLAVGTDSLAMGAKTIVNADAGIGIGLNTLVMADAINGIAIGSNARANHANSIAMGNGSQTTRGAQTDYTAYNMDTPQNSVGEFSVGSEDGQRQITNVAAGSADTDAVNVSQLKVTDAQVSRNTQSITNLNTQVSNLDTRVTNIENGIGDIVTTGSTKYFKTNTDGADANAQGADSVAIGSGSIAAAENSVALGTNSVADEANTVSVGSSTQQRRITNVAAGVNNTDAVNVAQLKASEAGSVRYETNADGSVNYSVLNLGDGSGGTTRIGNVSAAVNDTDAVNYAQLKRSVEEANTYTDQKMGEMNSKIKGVENKMSGGIASAMAMAGLPQAYAPGANMTSIAGGTFNGESAVAIGVSMVSESGGWVYKLQGTSNSQGDYSAAIGAGFQW</sequence>
<dbReference type="Gene3D" id="1.20.5.170">
    <property type="match status" value="10"/>
</dbReference>
<comment type="subcellular location">
    <subcellularLocation>
        <location evidence="2">Cell outer membrane</location>
    </subcellularLocation>
    <subcellularLocation>
        <location evidence="1">Cell surface</location>
    </subcellularLocation>
</comment>
<evidence type="ECO:0000259" key="14">
    <source>
        <dbReference type="Pfam" id="PF05662"/>
    </source>
</evidence>
<evidence type="ECO:0000256" key="11">
    <source>
        <dbReference type="SAM" id="SignalP"/>
    </source>
</evidence>
<evidence type="ECO:0000256" key="6">
    <source>
        <dbReference type="ARBA" id="ARBA00022692"/>
    </source>
</evidence>
<dbReference type="Gene3D" id="3.30.1300.30">
    <property type="entry name" value="GSPII I/J protein-like"/>
    <property type="match status" value="1"/>
</dbReference>
<feature type="signal peptide" evidence="11">
    <location>
        <begin position="1"/>
        <end position="50"/>
    </location>
</feature>
<evidence type="ECO:0000256" key="5">
    <source>
        <dbReference type="ARBA" id="ARBA00022452"/>
    </source>
</evidence>
<dbReference type="Pfam" id="PF03895">
    <property type="entry name" value="YadA_anchor"/>
    <property type="match status" value="1"/>
</dbReference>
<dbReference type="InterPro" id="IPR011049">
    <property type="entry name" value="Serralysin-like_metalloprot_C"/>
</dbReference>
<dbReference type="CDD" id="cd12820">
    <property type="entry name" value="LbR_YadA-like"/>
    <property type="match status" value="1"/>
</dbReference>
<dbReference type="GO" id="GO:0009279">
    <property type="term" value="C:cell outer membrane"/>
    <property type="evidence" value="ECO:0007669"/>
    <property type="project" value="UniProtKB-SubCell"/>
</dbReference>
<feature type="domain" description="Trimeric autotransporter adhesin YadA-like stalk" evidence="14">
    <location>
        <begin position="960"/>
        <end position="1001"/>
    </location>
</feature>
<evidence type="ECO:0000259" key="15">
    <source>
        <dbReference type="Pfam" id="PF13018"/>
    </source>
</evidence>
<evidence type="ECO:0000256" key="9">
    <source>
        <dbReference type="ARBA" id="ARBA00023136"/>
    </source>
</evidence>
<organism evidence="16">
    <name type="scientific">Salmonella enterica</name>
    <name type="common">Salmonella choleraesuis</name>
    <dbReference type="NCBI Taxonomy" id="28901"/>
    <lineage>
        <taxon>Bacteria</taxon>
        <taxon>Pseudomonadati</taxon>
        <taxon>Pseudomonadota</taxon>
        <taxon>Gammaproteobacteria</taxon>
        <taxon>Enterobacterales</taxon>
        <taxon>Enterobacteriaceae</taxon>
        <taxon>Salmonella</taxon>
    </lineage>
</organism>
<feature type="domain" description="Trimeric autotransporter adhesin YadA-like stalk" evidence="14">
    <location>
        <begin position="727"/>
        <end position="770"/>
    </location>
</feature>
<accession>A0A748A757</accession>
<dbReference type="Pfam" id="PF13018">
    <property type="entry name" value="ESPR"/>
    <property type="match status" value="1"/>
</dbReference>
<feature type="domain" description="Trimeric autotransporter adhesin YadA-like stalk" evidence="14">
    <location>
        <begin position="335"/>
        <end position="379"/>
    </location>
</feature>
<dbReference type="Pfam" id="PF05662">
    <property type="entry name" value="YadA_stalk"/>
    <property type="match status" value="13"/>
</dbReference>
<name>A0A748A757_SALER</name>
<feature type="domain" description="Trimeric autotransporter adhesin YadA-like head" evidence="13">
    <location>
        <begin position="1193"/>
        <end position="1219"/>
    </location>
</feature>
<evidence type="ECO:0000256" key="1">
    <source>
        <dbReference type="ARBA" id="ARBA00004241"/>
    </source>
</evidence>
<evidence type="ECO:0000256" key="4">
    <source>
        <dbReference type="ARBA" id="ARBA00022448"/>
    </source>
</evidence>
<feature type="domain" description="Trimeric autotransporter adhesin YadA-like stalk" evidence="14">
    <location>
        <begin position="1118"/>
        <end position="1156"/>
    </location>
</feature>
<dbReference type="InterPro" id="IPR008640">
    <property type="entry name" value="Adhesin_Head_dom"/>
</dbReference>
<dbReference type="SUPFAM" id="SSF101967">
    <property type="entry name" value="Adhesin YadA, collagen-binding domain"/>
    <property type="match status" value="12"/>
</dbReference>
<evidence type="ECO:0000256" key="2">
    <source>
        <dbReference type="ARBA" id="ARBA00004442"/>
    </source>
</evidence>
<dbReference type="GO" id="GO:0009986">
    <property type="term" value="C:cell surface"/>
    <property type="evidence" value="ECO:0007669"/>
    <property type="project" value="UniProtKB-SubCell"/>
</dbReference>
<feature type="domain" description="Trimeric autotransporter adhesin YadA-like head" evidence="13">
    <location>
        <begin position="1345"/>
        <end position="1370"/>
    </location>
</feature>
<protein>
    <recommendedName>
        <fullName evidence="17">Autotransporter adhesin SadA</fullName>
    </recommendedName>
</protein>
<evidence type="ECO:0000256" key="3">
    <source>
        <dbReference type="ARBA" id="ARBA00005848"/>
    </source>
</evidence>
<feature type="domain" description="Trimeric autotransporter adhesin YadA-like stalk" evidence="14">
    <location>
        <begin position="1428"/>
        <end position="1465"/>
    </location>
</feature>
<reference evidence="16" key="2">
    <citation type="submission" date="2020-02" db="EMBL/GenBank/DDBJ databases">
        <authorList>
            <consortium name="NCBI Pathogen Detection Project"/>
        </authorList>
    </citation>
    <scope>NUCLEOTIDE SEQUENCE</scope>
    <source>
        <strain evidence="16">MA.CK_98/00012105</strain>
    </source>
</reference>
<feature type="domain" description="Trimeric autotransporter adhesin YadA-like head" evidence="13">
    <location>
        <begin position="1326"/>
        <end position="1343"/>
    </location>
</feature>
<dbReference type="EMBL" id="DAAVHW010000005">
    <property type="protein sequence ID" value="HAF4859694.1"/>
    <property type="molecule type" value="Genomic_DNA"/>
</dbReference>
<feature type="domain" description="Trimeric autotransporter adhesin YadA-like stalk" evidence="14">
    <location>
        <begin position="636"/>
        <end position="680"/>
    </location>
</feature>
<evidence type="ECO:0000259" key="13">
    <source>
        <dbReference type="Pfam" id="PF05658"/>
    </source>
</evidence>
<gene>
    <name evidence="16" type="ORF">G8N86_002141</name>
</gene>
<evidence type="ECO:0000256" key="10">
    <source>
        <dbReference type="ARBA" id="ARBA00023237"/>
    </source>
</evidence>
<keyword evidence="9" id="KW-0472">Membrane</keyword>
<comment type="caution">
    <text evidence="16">The sequence shown here is derived from an EMBL/GenBank/DDBJ whole genome shotgun (WGS) entry which is preliminary data.</text>
</comment>
<feature type="domain" description="Trimeric autotransporter adhesin YadA-like stalk" evidence="14">
    <location>
        <begin position="798"/>
        <end position="842"/>
    </location>
</feature>
<feature type="domain" description="Trimeric autotransporter adhesin YadA-like head" evidence="13">
    <location>
        <begin position="144"/>
        <end position="170"/>
    </location>
</feature>
<dbReference type="Gene3D" id="1.20.5.2280">
    <property type="match status" value="1"/>
</dbReference>
<dbReference type="InterPro" id="IPR005594">
    <property type="entry name" value="YadA_C"/>
</dbReference>
<comment type="similarity">
    <text evidence="3">Belongs to the autotransporter-2 (AT-2) (TC 1.B.40) family.</text>
</comment>
<feature type="domain" description="Trimeric autotransporter adhesin YadA-like head" evidence="13">
    <location>
        <begin position="117"/>
        <end position="142"/>
    </location>
</feature>
<dbReference type="InterPro" id="IPR008635">
    <property type="entry name" value="Coiled_stalk_dom"/>
</dbReference>
<dbReference type="SUPFAM" id="SSF54523">
    <property type="entry name" value="Pili subunits"/>
    <property type="match status" value="1"/>
</dbReference>
<dbReference type="Gene3D" id="6.10.250.2040">
    <property type="match status" value="1"/>
</dbReference>
<keyword evidence="5" id="KW-1134">Transmembrane beta strand</keyword>
<keyword evidence="4" id="KW-0813">Transport</keyword>
<evidence type="ECO:0000256" key="8">
    <source>
        <dbReference type="ARBA" id="ARBA00022927"/>
    </source>
</evidence>
<feature type="domain" description="Trimeric autotransporter adhesin YadA-like stalk" evidence="14">
    <location>
        <begin position="1254"/>
        <end position="1294"/>
    </location>
</feature>
<feature type="domain" description="Trimeric autotransporter adhesin YadA-like head" evidence="13">
    <location>
        <begin position="172"/>
        <end position="198"/>
    </location>
</feature>
<evidence type="ECO:0000256" key="7">
    <source>
        <dbReference type="ARBA" id="ARBA00022729"/>
    </source>
</evidence>
<feature type="chain" id="PRO_5027573564" description="Autotransporter adhesin SadA" evidence="11">
    <location>
        <begin position="51"/>
        <end position="1550"/>
    </location>
</feature>
<dbReference type="Gene3D" id="2.60.40.4050">
    <property type="match status" value="3"/>
</dbReference>
<keyword evidence="7 11" id="KW-0732">Signal</keyword>
<feature type="domain" description="Trimeric autotransporter adhesin YadA-like stalk" evidence="14">
    <location>
        <begin position="454"/>
        <end position="498"/>
    </location>
</feature>